<dbReference type="PANTHER" id="PTHR32089:SF112">
    <property type="entry name" value="LYSOZYME-LIKE PROTEIN-RELATED"/>
    <property type="match status" value="1"/>
</dbReference>
<sequence>MLPLAQYIKREVWTIMGFFSKSSVAYDFGFLDREVASVLNDEKIVISEDEKKMLQSTNIEEKIKTLFAIKNREIFYWEEFKRTYPVGMFVVTPDRKFIEWNEEFTRLLKWNDSELRSVSAAGKVLWPSNPSACQVCKIVKEFDTTKRKAGYGHANVEDKRGEVIPVFVYIIPIFISGTLERTFVIIKDMRDEVEKRKEFLLKETTPIIARLTTLRDRDISELIYLDDNSELKTLEEPINAIITTLQTIVSQTETSADKVDEESTKTKEVVKKSVEWASGEFQSAQAELVEKAKSLESSTSEIENMVGLIKDIADQTNLLALNAAIEAARAGEHGRGFAVVADEVRKLAERSQHATSEITATISVIKDATFTMVSDIERSNQDGEKLVSDLSEIDANVDSIEEHLSVLKSAIDGFKL</sequence>
<dbReference type="InterPro" id="IPR035965">
    <property type="entry name" value="PAS-like_dom_sf"/>
</dbReference>
<dbReference type="PANTHER" id="PTHR32089">
    <property type="entry name" value="METHYL-ACCEPTING CHEMOTAXIS PROTEIN MCPB"/>
    <property type="match status" value="1"/>
</dbReference>
<dbReference type="SUPFAM" id="SSF58104">
    <property type="entry name" value="Methyl-accepting chemotaxis protein (MCP) signaling domain"/>
    <property type="match status" value="1"/>
</dbReference>
<reference evidence="3" key="1">
    <citation type="submission" date="2016-10" db="EMBL/GenBank/DDBJ databases">
        <authorList>
            <person name="de Groot N.N."/>
        </authorList>
    </citation>
    <scope>NUCLEOTIDE SEQUENCE</scope>
</reference>
<keyword evidence="1" id="KW-0807">Transducer</keyword>
<dbReference type="SMART" id="SM00283">
    <property type="entry name" value="MA"/>
    <property type="match status" value="1"/>
</dbReference>
<dbReference type="EMBL" id="FPHH01000039">
    <property type="protein sequence ID" value="SFV56450.1"/>
    <property type="molecule type" value="Genomic_DNA"/>
</dbReference>
<dbReference type="AlphaFoldDB" id="A0A1W1BSA7"/>
<feature type="domain" description="Methyl-accepting transducer" evidence="2">
    <location>
        <begin position="236"/>
        <end position="416"/>
    </location>
</feature>
<dbReference type="Gene3D" id="1.10.287.950">
    <property type="entry name" value="Methyl-accepting chemotaxis protein"/>
    <property type="match status" value="1"/>
</dbReference>
<dbReference type="SUPFAM" id="SSF55785">
    <property type="entry name" value="PYP-like sensor domain (PAS domain)"/>
    <property type="match status" value="1"/>
</dbReference>
<organism evidence="3">
    <name type="scientific">hydrothermal vent metagenome</name>
    <dbReference type="NCBI Taxonomy" id="652676"/>
    <lineage>
        <taxon>unclassified sequences</taxon>
        <taxon>metagenomes</taxon>
        <taxon>ecological metagenomes</taxon>
    </lineage>
</organism>
<evidence type="ECO:0000313" key="3">
    <source>
        <dbReference type="EMBL" id="SFV56450.1"/>
    </source>
</evidence>
<dbReference type="GO" id="GO:0007165">
    <property type="term" value="P:signal transduction"/>
    <property type="evidence" value="ECO:0007669"/>
    <property type="project" value="UniProtKB-KW"/>
</dbReference>
<dbReference type="InterPro" id="IPR004089">
    <property type="entry name" value="MCPsignal_dom"/>
</dbReference>
<evidence type="ECO:0000259" key="2">
    <source>
        <dbReference type="PROSITE" id="PS50111"/>
    </source>
</evidence>
<gene>
    <name evidence="3" type="ORF">MNB_SM-5-1363</name>
</gene>
<dbReference type="Gene3D" id="3.30.450.20">
    <property type="entry name" value="PAS domain"/>
    <property type="match status" value="1"/>
</dbReference>
<evidence type="ECO:0000256" key="1">
    <source>
        <dbReference type="ARBA" id="ARBA00023224"/>
    </source>
</evidence>
<proteinExistence type="predicted"/>
<protein>
    <submittedName>
        <fullName evidence="3">Methyl-accepting chemotaxis protein</fullName>
    </submittedName>
</protein>
<dbReference type="Pfam" id="PF00015">
    <property type="entry name" value="MCPsignal"/>
    <property type="match status" value="1"/>
</dbReference>
<dbReference type="PROSITE" id="PS50111">
    <property type="entry name" value="CHEMOTAXIS_TRANSDUC_2"/>
    <property type="match status" value="1"/>
</dbReference>
<name>A0A1W1BSA7_9ZZZZ</name>
<dbReference type="GO" id="GO:0016020">
    <property type="term" value="C:membrane"/>
    <property type="evidence" value="ECO:0007669"/>
    <property type="project" value="InterPro"/>
</dbReference>
<accession>A0A1W1BSA7</accession>